<dbReference type="AlphaFoldDB" id="A0A286GUR4"/>
<evidence type="ECO:0000256" key="1">
    <source>
        <dbReference type="SAM" id="MobiDB-lite"/>
    </source>
</evidence>
<accession>A0A286GUR4</accession>
<gene>
    <name evidence="2" type="ORF">SAMN05421508_108263</name>
</gene>
<dbReference type="RefSeq" id="WP_097280648.1">
    <property type="nucleotide sequence ID" value="NZ_OCNJ01000008.1"/>
</dbReference>
<organism evidence="2 3">
    <name type="scientific">Caenispirillum bisanense</name>
    <dbReference type="NCBI Taxonomy" id="414052"/>
    <lineage>
        <taxon>Bacteria</taxon>
        <taxon>Pseudomonadati</taxon>
        <taxon>Pseudomonadota</taxon>
        <taxon>Alphaproteobacteria</taxon>
        <taxon>Rhodospirillales</taxon>
        <taxon>Novispirillaceae</taxon>
        <taxon>Caenispirillum</taxon>
    </lineage>
</organism>
<proteinExistence type="predicted"/>
<feature type="compositionally biased region" description="Low complexity" evidence="1">
    <location>
        <begin position="1"/>
        <end position="12"/>
    </location>
</feature>
<dbReference type="Proteomes" id="UP000219621">
    <property type="component" value="Unassembled WGS sequence"/>
</dbReference>
<reference evidence="2 3" key="1">
    <citation type="submission" date="2017-09" db="EMBL/GenBank/DDBJ databases">
        <authorList>
            <person name="Ehlers B."/>
            <person name="Leendertz F.H."/>
        </authorList>
    </citation>
    <scope>NUCLEOTIDE SEQUENCE [LARGE SCALE GENOMIC DNA]</scope>
    <source>
        <strain evidence="2 3">USBA 140</strain>
    </source>
</reference>
<dbReference type="EMBL" id="OCNJ01000008">
    <property type="protein sequence ID" value="SOD99230.1"/>
    <property type="molecule type" value="Genomic_DNA"/>
</dbReference>
<sequence>MRHAAATAMTAADRAETAGPARTEAEQSIVQGLLYLEQEASAARLVDLAHTIRAAVDLYTSQSAKECEA</sequence>
<evidence type="ECO:0000313" key="2">
    <source>
        <dbReference type="EMBL" id="SOD99230.1"/>
    </source>
</evidence>
<keyword evidence="3" id="KW-1185">Reference proteome</keyword>
<feature type="region of interest" description="Disordered" evidence="1">
    <location>
        <begin position="1"/>
        <end position="23"/>
    </location>
</feature>
<protein>
    <submittedName>
        <fullName evidence="2">Uncharacterized protein</fullName>
    </submittedName>
</protein>
<name>A0A286GUR4_9PROT</name>
<evidence type="ECO:0000313" key="3">
    <source>
        <dbReference type="Proteomes" id="UP000219621"/>
    </source>
</evidence>